<dbReference type="Pfam" id="PF04014">
    <property type="entry name" value="MazE_antitoxin"/>
    <property type="match status" value="1"/>
</dbReference>
<evidence type="ECO:0000313" key="3">
    <source>
        <dbReference type="Proteomes" id="UP000092691"/>
    </source>
</evidence>
<reference evidence="2 3" key="1">
    <citation type="submission" date="2016-06" db="EMBL/GenBank/DDBJ databases">
        <title>Microsymbionts genomes from the relict species Vavilovia formosa.</title>
        <authorList>
            <person name="Chirak E."/>
            <person name="Kimeklis A."/>
            <person name="Andronov E."/>
        </authorList>
    </citation>
    <scope>NUCLEOTIDE SEQUENCE [LARGE SCALE GENOMIC DNA]</scope>
    <source>
        <strain evidence="2 3">Vaf10</strain>
    </source>
</reference>
<dbReference type="SMART" id="SM00966">
    <property type="entry name" value="SpoVT_AbrB"/>
    <property type="match status" value="1"/>
</dbReference>
<dbReference type="GO" id="GO:0003677">
    <property type="term" value="F:DNA binding"/>
    <property type="evidence" value="ECO:0007669"/>
    <property type="project" value="InterPro"/>
</dbReference>
<proteinExistence type="predicted"/>
<dbReference type="InterPro" id="IPR037914">
    <property type="entry name" value="SpoVT-AbrB_sf"/>
</dbReference>
<dbReference type="SUPFAM" id="SSF89447">
    <property type="entry name" value="AbrB/MazE/MraZ-like"/>
    <property type="match status" value="1"/>
</dbReference>
<dbReference type="RefSeq" id="WP_065281890.1">
    <property type="nucleotide sequence ID" value="NZ_CP016286.1"/>
</dbReference>
<protein>
    <submittedName>
        <fullName evidence="2">AbrB family transcriptional regulator</fullName>
    </submittedName>
</protein>
<dbReference type="Proteomes" id="UP000092691">
    <property type="component" value="Chromosome"/>
</dbReference>
<dbReference type="NCBIfam" id="TIGR01439">
    <property type="entry name" value="lp_hng_hel_AbrB"/>
    <property type="match status" value="1"/>
</dbReference>
<accession>A0A1B1CE13</accession>
<feature type="domain" description="SpoVT-AbrB" evidence="1">
    <location>
        <begin position="9"/>
        <end position="54"/>
    </location>
</feature>
<dbReference type="EMBL" id="CP016286">
    <property type="protein sequence ID" value="ANP88005.1"/>
    <property type="molecule type" value="Genomic_DNA"/>
</dbReference>
<dbReference type="InterPro" id="IPR007159">
    <property type="entry name" value="SpoVT-AbrB_dom"/>
</dbReference>
<gene>
    <name evidence="2" type="ORF">BA011_21255</name>
</gene>
<dbReference type="AlphaFoldDB" id="A0A1B1CE13"/>
<sequence>MAHSENLIATVSTKGQIILPKTIRQRREWEAGTRLVVEETPEGVLLKRLPAFAPTRPDGVFGMLPFGGEPKTLEEMEAGMLAEARRRDGPEFADDI</sequence>
<name>A0A1B1CE13_RHILE</name>
<evidence type="ECO:0000313" key="2">
    <source>
        <dbReference type="EMBL" id="ANP88005.1"/>
    </source>
</evidence>
<evidence type="ECO:0000259" key="1">
    <source>
        <dbReference type="SMART" id="SM00966"/>
    </source>
</evidence>
<organism evidence="2 3">
    <name type="scientific">Rhizobium leguminosarum</name>
    <dbReference type="NCBI Taxonomy" id="384"/>
    <lineage>
        <taxon>Bacteria</taxon>
        <taxon>Pseudomonadati</taxon>
        <taxon>Pseudomonadota</taxon>
        <taxon>Alphaproteobacteria</taxon>
        <taxon>Hyphomicrobiales</taxon>
        <taxon>Rhizobiaceae</taxon>
        <taxon>Rhizobium/Agrobacterium group</taxon>
        <taxon>Rhizobium</taxon>
    </lineage>
</organism>
<dbReference type="Gene3D" id="2.10.260.10">
    <property type="match status" value="1"/>
</dbReference>
<dbReference type="OrthoDB" id="7160352at2"/>